<dbReference type="InterPro" id="IPR001509">
    <property type="entry name" value="Epimerase_deHydtase"/>
</dbReference>
<sequence>MELLITGGAGFIGSHLAIHLLQIGHSLTIVDNLNSYYSKERKIAQLNRVRQVGDINFYHVDLTDEEAVKKIFQTHQFNAVVHLAAMPGVPKSIELPLIYLENNMKSTVNVLKWAGETNVKHVIFASSSSVYGNRDGVPFSEEMVNGEVASPYAATKVGGESLCHVYQSLYGFDLSILRFFTVYGPWGRPDMAIPKFIKKLLNNEEIYIYDQESARDYTYIDDIVMGIEAVINNPRKKEIYNLGYGTPIKITQLLAKLKIHFPQMKVKMLTPRQGDVKMTWSDISKAKKMLNFSPQVDISEGLDKTIIWAKEHKEYL</sequence>
<gene>
    <name evidence="3" type="ORF">BHF71_04065</name>
</gene>
<dbReference type="RefSeq" id="WP_069657544.1">
    <property type="nucleotide sequence ID" value="NZ_MIJF01000078.1"/>
</dbReference>
<dbReference type="Pfam" id="PF01370">
    <property type="entry name" value="Epimerase"/>
    <property type="match status" value="1"/>
</dbReference>
<dbReference type="PRINTS" id="PR01713">
    <property type="entry name" value="NUCEPIMERASE"/>
</dbReference>
<name>A0A1D2YS81_9BACI</name>
<dbReference type="InterPro" id="IPR036291">
    <property type="entry name" value="NAD(P)-bd_dom_sf"/>
</dbReference>
<evidence type="ECO:0000256" key="1">
    <source>
        <dbReference type="ARBA" id="ARBA00023027"/>
    </source>
</evidence>
<accession>A0A1D2YS81</accession>
<evidence type="ECO:0000259" key="2">
    <source>
        <dbReference type="Pfam" id="PF01370"/>
    </source>
</evidence>
<dbReference type="PANTHER" id="PTHR43574">
    <property type="entry name" value="EPIMERASE-RELATED"/>
    <property type="match status" value="1"/>
</dbReference>
<dbReference type="AlphaFoldDB" id="A0A1D2YS81"/>
<keyword evidence="4" id="KW-1185">Reference proteome</keyword>
<organism evidence="3 4">
    <name type="scientific">Vulcanibacillus modesticaldus</name>
    <dbReference type="NCBI Taxonomy" id="337097"/>
    <lineage>
        <taxon>Bacteria</taxon>
        <taxon>Bacillati</taxon>
        <taxon>Bacillota</taxon>
        <taxon>Bacilli</taxon>
        <taxon>Bacillales</taxon>
        <taxon>Bacillaceae</taxon>
        <taxon>Vulcanibacillus</taxon>
    </lineage>
</organism>
<dbReference type="Gene3D" id="3.90.25.10">
    <property type="entry name" value="UDP-galactose 4-epimerase, domain 1"/>
    <property type="match status" value="1"/>
</dbReference>
<dbReference type="OrthoDB" id="9811743at2"/>
<dbReference type="Gene3D" id="3.40.50.720">
    <property type="entry name" value="NAD(P)-binding Rossmann-like Domain"/>
    <property type="match status" value="1"/>
</dbReference>
<keyword evidence="1" id="KW-0520">NAD</keyword>
<comment type="caution">
    <text evidence="3">The sequence shown here is derived from an EMBL/GenBank/DDBJ whole genome shotgun (WGS) entry which is preliminary data.</text>
</comment>
<feature type="domain" description="NAD-dependent epimerase/dehydratase" evidence="2">
    <location>
        <begin position="4"/>
        <end position="243"/>
    </location>
</feature>
<evidence type="ECO:0000313" key="4">
    <source>
        <dbReference type="Proteomes" id="UP000243739"/>
    </source>
</evidence>
<protein>
    <submittedName>
        <fullName evidence="3">UDP-glucose 4-epimerase</fullName>
    </submittedName>
</protein>
<evidence type="ECO:0000313" key="3">
    <source>
        <dbReference type="EMBL" id="OEF96911.1"/>
    </source>
</evidence>
<dbReference type="SUPFAM" id="SSF51735">
    <property type="entry name" value="NAD(P)-binding Rossmann-fold domains"/>
    <property type="match status" value="1"/>
</dbReference>
<reference evidence="3 4" key="1">
    <citation type="submission" date="2016-09" db="EMBL/GenBank/DDBJ databases">
        <title>Draft genome sequence for the type strain of Vulcanibacillus modesticaldus BR, a strictly anaerobic, moderately thermophilic, and nitrate-reducing bacterium from deep sea-hydrothermal vents of the Mid-Atlantic Ridge.</title>
        <authorList>
            <person name="Abin C.A."/>
            <person name="Hollibaugh J.T."/>
        </authorList>
    </citation>
    <scope>NUCLEOTIDE SEQUENCE [LARGE SCALE GENOMIC DNA]</scope>
    <source>
        <strain evidence="3 4">BR</strain>
    </source>
</reference>
<dbReference type="STRING" id="337097.BHF71_04065"/>
<dbReference type="EMBL" id="MIJF01000078">
    <property type="protein sequence ID" value="OEF96911.1"/>
    <property type="molecule type" value="Genomic_DNA"/>
</dbReference>
<dbReference type="Proteomes" id="UP000243739">
    <property type="component" value="Unassembled WGS sequence"/>
</dbReference>
<proteinExistence type="predicted"/>